<evidence type="ECO:0000256" key="4">
    <source>
        <dbReference type="ARBA" id="ARBA00023242"/>
    </source>
</evidence>
<dbReference type="InterPro" id="IPR056750">
    <property type="entry name" value="RRM_ESF1"/>
</dbReference>
<evidence type="ECO:0000259" key="6">
    <source>
        <dbReference type="Pfam" id="PF08159"/>
    </source>
</evidence>
<dbReference type="PANTHER" id="PTHR12202:SF0">
    <property type="entry name" value="ESF1 HOMOLOG"/>
    <property type="match status" value="1"/>
</dbReference>
<feature type="compositionally biased region" description="Acidic residues" evidence="5">
    <location>
        <begin position="664"/>
        <end position="674"/>
    </location>
</feature>
<evidence type="ECO:0000256" key="3">
    <source>
        <dbReference type="ARBA" id="ARBA00023054"/>
    </source>
</evidence>
<feature type="non-terminal residue" evidence="8">
    <location>
        <position position="1"/>
    </location>
</feature>
<feature type="region of interest" description="Disordered" evidence="5">
    <location>
        <begin position="263"/>
        <end position="295"/>
    </location>
</feature>
<feature type="compositionally biased region" description="Basic residues" evidence="5">
    <location>
        <begin position="355"/>
        <end position="369"/>
    </location>
</feature>
<feature type="compositionally biased region" description="Low complexity" evidence="5">
    <location>
        <begin position="579"/>
        <end position="588"/>
    </location>
</feature>
<feature type="compositionally biased region" description="Acidic residues" evidence="5">
    <location>
        <begin position="214"/>
        <end position="232"/>
    </location>
</feature>
<accession>A0A0D6EQR1</accession>
<name>A0A0D6EQR1_SPOSA</name>
<feature type="region of interest" description="Disordered" evidence="5">
    <location>
        <begin position="322"/>
        <end position="393"/>
    </location>
</feature>
<evidence type="ECO:0000259" key="7">
    <source>
        <dbReference type="Pfam" id="PF25121"/>
    </source>
</evidence>
<protein>
    <submittedName>
        <fullName evidence="8">SPOSA6832_04227-mRNA-1:cds</fullName>
    </submittedName>
</protein>
<feature type="domain" description="NUC153" evidence="6">
    <location>
        <begin position="810"/>
        <end position="837"/>
    </location>
</feature>
<feature type="region of interest" description="Disordered" evidence="5">
    <location>
        <begin position="91"/>
        <end position="235"/>
    </location>
</feature>
<feature type="compositionally biased region" description="Basic and acidic residues" evidence="5">
    <location>
        <begin position="728"/>
        <end position="738"/>
    </location>
</feature>
<feature type="region of interest" description="Disordered" evidence="5">
    <location>
        <begin position="747"/>
        <end position="766"/>
    </location>
</feature>
<dbReference type="Pfam" id="PF08159">
    <property type="entry name" value="NUC153"/>
    <property type="match status" value="1"/>
</dbReference>
<dbReference type="InterPro" id="IPR039754">
    <property type="entry name" value="Esf1"/>
</dbReference>
<dbReference type="Proteomes" id="UP000243876">
    <property type="component" value="Unassembled WGS sequence"/>
</dbReference>
<feature type="compositionally biased region" description="Basic and acidic residues" evidence="5">
    <location>
        <begin position="558"/>
        <end position="568"/>
    </location>
</feature>
<evidence type="ECO:0000256" key="1">
    <source>
        <dbReference type="ARBA" id="ARBA00004604"/>
    </source>
</evidence>
<dbReference type="EMBL" id="CENE01000025">
    <property type="protein sequence ID" value="CEQ42417.1"/>
    <property type="molecule type" value="Genomic_DNA"/>
</dbReference>
<dbReference type="AlphaFoldDB" id="A0A0D6EQR1"/>
<comment type="similarity">
    <text evidence="2">Belongs to the ESF1 family.</text>
</comment>
<feature type="compositionally biased region" description="Basic residues" evidence="5">
    <location>
        <begin position="714"/>
        <end position="727"/>
    </location>
</feature>
<dbReference type="GO" id="GO:0003723">
    <property type="term" value="F:RNA binding"/>
    <property type="evidence" value="ECO:0007669"/>
    <property type="project" value="TreeGrafter"/>
</dbReference>
<keyword evidence="4" id="KW-0539">Nucleus</keyword>
<dbReference type="PANTHER" id="PTHR12202">
    <property type="entry name" value="ESF1 HOMOLOG"/>
    <property type="match status" value="1"/>
</dbReference>
<dbReference type="Pfam" id="PF25121">
    <property type="entry name" value="RRM_ESF1"/>
    <property type="match status" value="3"/>
</dbReference>
<proteinExistence type="inferred from homology"/>
<dbReference type="InterPro" id="IPR012580">
    <property type="entry name" value="NUC153"/>
</dbReference>
<organism evidence="8 9">
    <name type="scientific">Sporidiobolus salmonicolor</name>
    <name type="common">Yeast-like fungus</name>
    <name type="synonym">Sporobolomyces salmonicolor</name>
    <dbReference type="NCBI Taxonomy" id="5005"/>
    <lineage>
        <taxon>Eukaryota</taxon>
        <taxon>Fungi</taxon>
        <taxon>Dikarya</taxon>
        <taxon>Basidiomycota</taxon>
        <taxon>Pucciniomycotina</taxon>
        <taxon>Microbotryomycetes</taxon>
        <taxon>Sporidiobolales</taxon>
        <taxon>Sporidiobolaceae</taxon>
        <taxon>Sporobolomyces</taxon>
    </lineage>
</organism>
<evidence type="ECO:0000256" key="5">
    <source>
        <dbReference type="SAM" id="MobiDB-lite"/>
    </source>
</evidence>
<evidence type="ECO:0000313" key="9">
    <source>
        <dbReference type="Proteomes" id="UP000243876"/>
    </source>
</evidence>
<feature type="compositionally biased region" description="Basic residues" evidence="5">
    <location>
        <begin position="779"/>
        <end position="791"/>
    </location>
</feature>
<keyword evidence="9" id="KW-1185">Reference proteome</keyword>
<feature type="compositionally biased region" description="Basic and acidic residues" evidence="5">
    <location>
        <begin position="101"/>
        <end position="111"/>
    </location>
</feature>
<evidence type="ECO:0000313" key="8">
    <source>
        <dbReference type="EMBL" id="CEQ42417.1"/>
    </source>
</evidence>
<feature type="domain" description="ESF1 RRM" evidence="7">
    <location>
        <begin position="235"/>
        <end position="265"/>
    </location>
</feature>
<feature type="domain" description="ESF1 RRM" evidence="7">
    <location>
        <begin position="304"/>
        <end position="354"/>
    </location>
</feature>
<feature type="compositionally biased region" description="Acidic residues" evidence="5">
    <location>
        <begin position="112"/>
        <end position="135"/>
    </location>
</feature>
<feature type="compositionally biased region" description="Acidic residues" evidence="5">
    <location>
        <begin position="156"/>
        <end position="177"/>
    </location>
</feature>
<feature type="compositionally biased region" description="Acidic residues" evidence="5">
    <location>
        <begin position="538"/>
        <end position="557"/>
    </location>
</feature>
<dbReference type="GO" id="GO:0006364">
    <property type="term" value="P:rRNA processing"/>
    <property type="evidence" value="ECO:0007669"/>
    <property type="project" value="InterPro"/>
</dbReference>
<reference evidence="9" key="1">
    <citation type="submission" date="2015-02" db="EMBL/GenBank/DDBJ databases">
        <authorList>
            <person name="Gon?alves P."/>
        </authorList>
    </citation>
    <scope>NUCLEOTIDE SEQUENCE [LARGE SCALE GENOMIC DNA]</scope>
</reference>
<feature type="region of interest" description="Disordered" evidence="5">
    <location>
        <begin position="535"/>
        <end position="742"/>
    </location>
</feature>
<sequence>MSDPRFARLHTDPRFVRPKAAKNKIVVDERFKQLFDDQDGALPLRLAPALDLQADQICVPALSAKGKRARKVDKYGRPLEKEATANELKRYYRIASPQAEAMKKGEQGKDGEEAEGSEEEEEHEDEDEDKDEDKDEGASATRSFLDLARGEVLLESSDEEGQGSDDEDEAAVSEAESDSSSAVGSVSLGPLRRRRQPSRSPSIDLSETEHPLFPDEDDEASGLGESDDEPDVDPTRRVAVVNMDWDHLRAADLYRVLASSLSATAASVQTAPHPKPKASGSSTKFDANGDEVGPYKPSAKLTIAPGRLLHLRIYPSQFGKERMEREAIEGPPADVLRAKGAESSDDDEEDGVLRLGRKNKGKAKERRRRRGEESDEEITERDLVNEQLQDGEDDYDTEALRKYQLERYYYAIATFDTVSAAAHVVKEINGTEFERTANIFDLQFVPDATSFADDPVHDEATEASIAAEGNSYQGIDFSTDALRHSKVKLTWDADDPHRKNKLQTYLAAALDKSKAKGVTKGRPAVDEADIQQYLASSSDEEEQTAEEEEQDDFFEAEAGEHGEGEGKGKKEKKRERLRSLLGLEGGAADEQSWDGGAKSSKGREEGMQITFAPALSERSAKQLDLVKDERPETAIETYKRKEKERRERKKLERKARREGTELPVEGEEGPEFGGEDTGPGGFDDDFFADDGRDPFAAYDEDAVSSGDEIGVNAKKGKKDKLSKKEKRAQREAEEKAQEQEQAQLALLVGSDDEDDVLGGGGEGGRHFDMRAILKSEKNKGKKVKGKGKKAAAKKEVAEPVKDDFKVDLTDDRFKSLHEDYDFAIDPSNPRFQKSRNMDALLAEGRKRRAKANTARAPVSAADVVARKRAAAAGEGDSLSKLVEAVKRKAGETGGRGKRAKTE</sequence>
<feature type="compositionally biased region" description="Low complexity" evidence="5">
    <location>
        <begin position="178"/>
        <end position="187"/>
    </location>
</feature>
<evidence type="ECO:0000256" key="2">
    <source>
        <dbReference type="ARBA" id="ARBA00009087"/>
    </source>
</evidence>
<dbReference type="OrthoDB" id="431825at2759"/>
<feature type="region of interest" description="Disordered" evidence="5">
    <location>
        <begin position="774"/>
        <end position="796"/>
    </location>
</feature>
<gene>
    <name evidence="8" type="primary">SPOSA6832_04227</name>
</gene>
<feature type="domain" description="ESF1 RRM" evidence="7">
    <location>
        <begin position="375"/>
        <end position="460"/>
    </location>
</feature>
<comment type="subcellular location">
    <subcellularLocation>
        <location evidence="1">Nucleus</location>
        <location evidence="1">Nucleolus</location>
    </subcellularLocation>
</comment>
<keyword evidence="3" id="KW-0175">Coiled coil</keyword>
<dbReference type="GO" id="GO:0005730">
    <property type="term" value="C:nucleolus"/>
    <property type="evidence" value="ECO:0007669"/>
    <property type="project" value="UniProtKB-SubCell"/>
</dbReference>
<feature type="compositionally biased region" description="Basic and acidic residues" evidence="5">
    <location>
        <begin position="618"/>
        <end position="645"/>
    </location>
</feature>